<reference evidence="1 4" key="2">
    <citation type="submission" date="2023-07" db="EMBL/GenBank/DDBJ databases">
        <title>Genomic Encyclopedia of Type Strains, Phase IV (KMG-IV): sequencing the most valuable type-strain genomes for metagenomic binning, comparative biology and taxonomic classification.</title>
        <authorList>
            <person name="Goeker M."/>
        </authorList>
    </citation>
    <scope>NUCLEOTIDE SEQUENCE [LARGE SCALE GENOMIC DNA]</scope>
    <source>
        <strain evidence="1 4">DSM 14432</strain>
    </source>
</reference>
<keyword evidence="4" id="KW-1185">Reference proteome</keyword>
<proteinExistence type="predicted"/>
<name>A0A6I4UF23_9SPHN</name>
<sequence length="118" mass="13724">MAESVDPRELFQRVKGLWPQSVVFGDDPLVVLNAIYWPLEERLGNDDDEWLSLGAWAFHQGIHEMAEVVAANSESTVSPREMRFSTFDRWIRFNLEGDNSWAEELAEWLSKRERSAVR</sequence>
<organism evidence="2 3">
    <name type="scientific">Qipengyuania citrea</name>
    <dbReference type="NCBI Taxonomy" id="225971"/>
    <lineage>
        <taxon>Bacteria</taxon>
        <taxon>Pseudomonadati</taxon>
        <taxon>Pseudomonadota</taxon>
        <taxon>Alphaproteobacteria</taxon>
        <taxon>Sphingomonadales</taxon>
        <taxon>Erythrobacteraceae</taxon>
        <taxon>Qipengyuania</taxon>
    </lineage>
</organism>
<evidence type="ECO:0000313" key="3">
    <source>
        <dbReference type="Proteomes" id="UP000439914"/>
    </source>
</evidence>
<evidence type="ECO:0000313" key="2">
    <source>
        <dbReference type="EMBL" id="MXP36334.1"/>
    </source>
</evidence>
<accession>A0A6I4UF23</accession>
<dbReference type="GeneID" id="93684985"/>
<comment type="caution">
    <text evidence="2">The sequence shown here is derived from an EMBL/GenBank/DDBJ whole genome shotgun (WGS) entry which is preliminary data.</text>
</comment>
<dbReference type="EMBL" id="WTYG01000003">
    <property type="protein sequence ID" value="MXP36334.1"/>
    <property type="molecule type" value="Genomic_DNA"/>
</dbReference>
<gene>
    <name evidence="2" type="ORF">GRI55_11200</name>
    <name evidence="1" type="ORF">QOZ97_000148</name>
</gene>
<evidence type="ECO:0000313" key="1">
    <source>
        <dbReference type="EMBL" id="MDQ0564638.1"/>
    </source>
</evidence>
<dbReference type="Proteomes" id="UP000439914">
    <property type="component" value="Unassembled WGS sequence"/>
</dbReference>
<evidence type="ECO:0000313" key="4">
    <source>
        <dbReference type="Proteomes" id="UP001238601"/>
    </source>
</evidence>
<dbReference type="RefSeq" id="WP_160767212.1">
    <property type="nucleotide sequence ID" value="NZ_JAUSWK010000001.1"/>
</dbReference>
<dbReference type="EMBL" id="JAUSWK010000001">
    <property type="protein sequence ID" value="MDQ0564638.1"/>
    <property type="molecule type" value="Genomic_DNA"/>
</dbReference>
<reference evidence="2 3" key="1">
    <citation type="submission" date="2019-12" db="EMBL/GenBank/DDBJ databases">
        <title>Genomic-based taxomic classification of the family Erythrobacteraceae.</title>
        <authorList>
            <person name="Xu L."/>
        </authorList>
    </citation>
    <scope>NUCLEOTIDE SEQUENCE [LARGE SCALE GENOMIC DNA]</scope>
    <source>
        <strain evidence="2 3">CGMCC 1.8703</strain>
    </source>
</reference>
<dbReference type="Proteomes" id="UP001238601">
    <property type="component" value="Unassembled WGS sequence"/>
</dbReference>
<protein>
    <submittedName>
        <fullName evidence="2">Uncharacterized protein</fullName>
    </submittedName>
</protein>
<dbReference type="AlphaFoldDB" id="A0A6I4UF23"/>